<dbReference type="RefSeq" id="WP_311555195.1">
    <property type="nucleotide sequence ID" value="NZ_JAVREJ010000003.1"/>
</dbReference>
<organism evidence="1 2">
    <name type="scientific">Pseudonocardia charpentierae</name>
    <dbReference type="NCBI Taxonomy" id="3075545"/>
    <lineage>
        <taxon>Bacteria</taxon>
        <taxon>Bacillati</taxon>
        <taxon>Actinomycetota</taxon>
        <taxon>Actinomycetes</taxon>
        <taxon>Pseudonocardiales</taxon>
        <taxon>Pseudonocardiaceae</taxon>
        <taxon>Pseudonocardia</taxon>
    </lineage>
</organism>
<keyword evidence="2" id="KW-1185">Reference proteome</keyword>
<sequence length="151" mass="15840">MSVDDRVGTGSGMAGRVRPDVAVPVVWGAAGDRSTGAQGADRGLAATFGEHPAAIQRRDRLHADPVQPPDHTLTGRQHRHQFGIAARLRHREQCVGRLHQQTLRGGGRALGHTGILASTTDNSGPLSARASRLLVRAAGIGVKTAPTAESR</sequence>
<accession>A0ABU2N5N2</accession>
<evidence type="ECO:0000313" key="1">
    <source>
        <dbReference type="EMBL" id="MDT0349215.1"/>
    </source>
</evidence>
<comment type="caution">
    <text evidence="1">The sequence shown here is derived from an EMBL/GenBank/DDBJ whole genome shotgun (WGS) entry which is preliminary data.</text>
</comment>
<dbReference type="EMBL" id="JAVREJ010000003">
    <property type="protein sequence ID" value="MDT0349215.1"/>
    <property type="molecule type" value="Genomic_DNA"/>
</dbReference>
<gene>
    <name evidence="1" type="ORF">RM445_06720</name>
</gene>
<name>A0ABU2N5N2_9PSEU</name>
<evidence type="ECO:0000313" key="2">
    <source>
        <dbReference type="Proteomes" id="UP001183202"/>
    </source>
</evidence>
<proteinExistence type="predicted"/>
<protein>
    <submittedName>
        <fullName evidence="1">Uncharacterized protein</fullName>
    </submittedName>
</protein>
<dbReference type="Proteomes" id="UP001183202">
    <property type="component" value="Unassembled WGS sequence"/>
</dbReference>
<reference evidence="2" key="1">
    <citation type="submission" date="2023-07" db="EMBL/GenBank/DDBJ databases">
        <title>30 novel species of actinomycetes from the DSMZ collection.</title>
        <authorList>
            <person name="Nouioui I."/>
        </authorList>
    </citation>
    <scope>NUCLEOTIDE SEQUENCE [LARGE SCALE GENOMIC DNA]</scope>
    <source>
        <strain evidence="2">DSM 45834</strain>
    </source>
</reference>